<dbReference type="InterPro" id="IPR012337">
    <property type="entry name" value="RNaseH-like_sf"/>
</dbReference>
<feature type="compositionally biased region" description="Low complexity" evidence="1">
    <location>
        <begin position="50"/>
        <end position="65"/>
    </location>
</feature>
<dbReference type="InterPro" id="IPR003165">
    <property type="entry name" value="Piwi"/>
</dbReference>
<dbReference type="OrthoDB" id="3800893at2759"/>
<sequence length="1017" mass="114436">MARPSSRGKNRTFLPVRSRTSDKSNTTENSDTRSSVTTSNSLRATSPLWEESSATSRSSPSQESELTQRKGGASGPTPIEAKAQNGNSAIIRSWKPQSKTGLGRVTYKLQNLPILYVLEVEVSSENQQVWSRKLRLMALKEFIEDPDFEPFSNRMTIRLDARENIIERQHEDNTTSAKSTNHLIVQLRTEDEPEKQLEKFFGKDVELRFMQKQVKQSELSEDNGHKPIVCTIPKAGKLLRPEDYTSLYTASLDHLFRWYARKPDSESESSYEFDIDFIDPITGHGKPLATHNFEAYMRHRPTLEISDNIYCLHLDFDLVPVLTRDTSVAEVLKNYLLSHDLCTGLSHDLKTPKRIRSVLCGLQVTYSGGSTSAPTKDIGTRPKVICPSPITPMLPSCYIKDLRPAREVGRISKGKKTYSVRQYIANFGDKGRLNSAYEHFPLADIGGKASYWVPLELLDVSREQILKKSGHLTAELSLLGSELSGGGLEYALRKSAKNTLGRANSKVEIFQTTGSVFTCAIPRSSVISKWPETTPKRTLTNRPEDKYKIAIIYVKADERSPGPKTLEQLIRNGLAEQSIIKFESQIPIVVTSSVQDLIRQQTDMGQPIMSHIYSTHPQVLLGVIEKKGRDKARYEEIASEIRRFGDRKLGAITVCAQKESLARLLEHRDNRTAFPTGILRKIKFMLGSRLWDLKNPSFPVNADKLMVVGAHISHPGSGSTQYCPSVAAVVANTDKQFVDYPGSVGIQISAEEMADKDEEKVCKDEHIYVTQPRILNLKEMMEQHFSAWKNKNKNITPDVLFYRNAFSPVSETTSSKEIQDIRDACESVLSSPQATSCRVTYVVVTKNLRIHHKLDVSVPHTGIDPNAKFTFTTSKWQSGFTSGKEHLTPDDGAKYQYHVAHNDLLYEPNALAQLTCSLNLRCQFGPMSSIALPVMYATKLSRRILSYFRHLSHKDLNNVQGLARASKRVFSDGTEVLKHVQDFLNGDPLRQMRAGDPPDQPKSLPWHSNLDDKMFYL</sequence>
<proteinExistence type="predicted"/>
<feature type="domain" description="Piwi" evidence="2">
    <location>
        <begin position="619"/>
        <end position="847"/>
    </location>
</feature>
<dbReference type="SUPFAM" id="SSF53098">
    <property type="entry name" value="Ribonuclease H-like"/>
    <property type="match status" value="1"/>
</dbReference>
<feature type="compositionally biased region" description="Basic residues" evidence="1">
    <location>
        <begin position="1"/>
        <end position="10"/>
    </location>
</feature>
<dbReference type="PROSITE" id="PS50822">
    <property type="entry name" value="PIWI"/>
    <property type="match status" value="1"/>
</dbReference>
<dbReference type="EMBL" id="JAADJZ010000002">
    <property type="protein sequence ID" value="KAF2877075.1"/>
    <property type="molecule type" value="Genomic_DNA"/>
</dbReference>
<evidence type="ECO:0000313" key="4">
    <source>
        <dbReference type="Proteomes" id="UP000481861"/>
    </source>
</evidence>
<evidence type="ECO:0000256" key="1">
    <source>
        <dbReference type="SAM" id="MobiDB-lite"/>
    </source>
</evidence>
<protein>
    <submittedName>
        <fullName evidence="3">Ribonuclease H-like domain-containing protein</fullName>
    </submittedName>
</protein>
<dbReference type="Pfam" id="PF02171">
    <property type="entry name" value="Piwi"/>
    <property type="match status" value="1"/>
</dbReference>
<keyword evidence="4" id="KW-1185">Reference proteome</keyword>
<evidence type="ECO:0000313" key="3">
    <source>
        <dbReference type="EMBL" id="KAF2877075.1"/>
    </source>
</evidence>
<evidence type="ECO:0000259" key="2">
    <source>
        <dbReference type="PROSITE" id="PS50822"/>
    </source>
</evidence>
<dbReference type="GO" id="GO:0003676">
    <property type="term" value="F:nucleic acid binding"/>
    <property type="evidence" value="ECO:0007669"/>
    <property type="project" value="InterPro"/>
</dbReference>
<reference evidence="3 4" key="1">
    <citation type="submission" date="2020-01" db="EMBL/GenBank/DDBJ databases">
        <authorList>
            <consortium name="DOE Joint Genome Institute"/>
            <person name="Haridas S."/>
            <person name="Albert R."/>
            <person name="Binder M."/>
            <person name="Bloem J."/>
            <person name="Labutti K."/>
            <person name="Salamov A."/>
            <person name="Andreopoulos B."/>
            <person name="Baker S.E."/>
            <person name="Barry K."/>
            <person name="Bills G."/>
            <person name="Bluhm B.H."/>
            <person name="Cannon C."/>
            <person name="Castanera R."/>
            <person name="Culley D.E."/>
            <person name="Daum C."/>
            <person name="Ezra D."/>
            <person name="Gonzalez J.B."/>
            <person name="Henrissat B."/>
            <person name="Kuo A."/>
            <person name="Liang C."/>
            <person name="Lipzen A."/>
            <person name="Lutzoni F."/>
            <person name="Magnuson J."/>
            <person name="Mondo S."/>
            <person name="Nolan M."/>
            <person name="Ohm R."/>
            <person name="Pangilinan J."/>
            <person name="Park H.-J.H."/>
            <person name="Ramirez L."/>
            <person name="Alfaro M."/>
            <person name="Sun H."/>
            <person name="Tritt A."/>
            <person name="Yoshinaga Y."/>
            <person name="Zwiers L.-H.L."/>
            <person name="Turgeon B.G."/>
            <person name="Goodwin S.B."/>
            <person name="Spatafora J.W."/>
            <person name="Crous P.W."/>
            <person name="Grigoriev I.V."/>
        </authorList>
    </citation>
    <scope>NUCLEOTIDE SEQUENCE [LARGE SCALE GENOMIC DNA]</scope>
    <source>
        <strain evidence="3 4">CBS 611.86</strain>
    </source>
</reference>
<dbReference type="SMART" id="SM00950">
    <property type="entry name" value="Piwi"/>
    <property type="match status" value="1"/>
</dbReference>
<dbReference type="Proteomes" id="UP000481861">
    <property type="component" value="Unassembled WGS sequence"/>
</dbReference>
<name>A0A7C8MIC3_9PLEO</name>
<dbReference type="AlphaFoldDB" id="A0A7C8MIC3"/>
<feature type="region of interest" description="Disordered" evidence="1">
    <location>
        <begin position="1"/>
        <end position="92"/>
    </location>
</feature>
<comment type="caution">
    <text evidence="3">The sequence shown here is derived from an EMBL/GenBank/DDBJ whole genome shotgun (WGS) entry which is preliminary data.</text>
</comment>
<gene>
    <name evidence="3" type="ORF">BDV95DRAFT_601489</name>
</gene>
<accession>A0A7C8MIC3</accession>
<dbReference type="Gene3D" id="3.30.420.10">
    <property type="entry name" value="Ribonuclease H-like superfamily/Ribonuclease H"/>
    <property type="match status" value="1"/>
</dbReference>
<dbReference type="InterPro" id="IPR036397">
    <property type="entry name" value="RNaseH_sf"/>
</dbReference>
<organism evidence="3 4">
    <name type="scientific">Massariosphaeria phaeospora</name>
    <dbReference type="NCBI Taxonomy" id="100035"/>
    <lineage>
        <taxon>Eukaryota</taxon>
        <taxon>Fungi</taxon>
        <taxon>Dikarya</taxon>
        <taxon>Ascomycota</taxon>
        <taxon>Pezizomycotina</taxon>
        <taxon>Dothideomycetes</taxon>
        <taxon>Pleosporomycetidae</taxon>
        <taxon>Pleosporales</taxon>
        <taxon>Pleosporales incertae sedis</taxon>
        <taxon>Massariosphaeria</taxon>
    </lineage>
</organism>
<feature type="compositionally biased region" description="Polar residues" evidence="1">
    <location>
        <begin position="23"/>
        <end position="44"/>
    </location>
</feature>
<dbReference type="PANTHER" id="PTHR22891">
    <property type="entry name" value="EUKARYOTIC TRANSLATION INITIATION FACTOR 2C"/>
    <property type="match status" value="1"/>
</dbReference>